<gene>
    <name evidence="2" type="ORF">JOC27_002455</name>
</gene>
<organism evidence="2 3">
    <name type="scientific">Sporolactobacillus spathodeae</name>
    <dbReference type="NCBI Taxonomy" id="1465502"/>
    <lineage>
        <taxon>Bacteria</taxon>
        <taxon>Bacillati</taxon>
        <taxon>Bacillota</taxon>
        <taxon>Bacilli</taxon>
        <taxon>Bacillales</taxon>
        <taxon>Sporolactobacillaceae</taxon>
        <taxon>Sporolactobacillus</taxon>
    </lineage>
</organism>
<feature type="region of interest" description="Disordered" evidence="1">
    <location>
        <begin position="172"/>
        <end position="226"/>
    </location>
</feature>
<proteinExistence type="predicted"/>
<dbReference type="NCBIfam" id="TIGR02837">
    <property type="entry name" value="spore_II_R"/>
    <property type="match status" value="1"/>
</dbReference>
<protein>
    <submittedName>
        <fullName evidence="2">Stage II sporulation protein R</fullName>
    </submittedName>
</protein>
<dbReference type="Pfam" id="PF09551">
    <property type="entry name" value="Spore_II_R"/>
    <property type="match status" value="1"/>
</dbReference>
<evidence type="ECO:0000313" key="3">
    <source>
        <dbReference type="Proteomes" id="UP000823201"/>
    </source>
</evidence>
<sequence>MKRSWAIVFILSINLALVFFFWQNQAVQANQNGPIPQDAIRLRILANSDSPADQVVKRQVRDAVNQNITQWVQNLKSSSEAEQVIQQHLPELRQVVSQTLKKVHADPSFRIKIGQADFPTKMYGTYVYPAGRYHALVITLGSGQGANWWCVLFPPLCFLDFSNSEAVRPEAQKPVAQTASPTNVSAATEKNASTQVTNSENQARQMEKQQNQQQDSALPQAQKKSRDSDSVQVRFFVADLFTKLFHILN</sequence>
<name>A0ABS2QB33_9BACL</name>
<evidence type="ECO:0000256" key="1">
    <source>
        <dbReference type="SAM" id="MobiDB-lite"/>
    </source>
</evidence>
<keyword evidence="3" id="KW-1185">Reference proteome</keyword>
<dbReference type="RefSeq" id="WP_205007523.1">
    <property type="nucleotide sequence ID" value="NZ_CBCRXA010000006.1"/>
</dbReference>
<comment type="caution">
    <text evidence="2">The sequence shown here is derived from an EMBL/GenBank/DDBJ whole genome shotgun (WGS) entry which is preliminary data.</text>
</comment>
<feature type="compositionally biased region" description="Polar residues" evidence="1">
    <location>
        <begin position="175"/>
        <end position="219"/>
    </location>
</feature>
<dbReference type="Proteomes" id="UP000823201">
    <property type="component" value="Unassembled WGS sequence"/>
</dbReference>
<dbReference type="InterPro" id="IPR014202">
    <property type="entry name" value="Spore_II_R"/>
</dbReference>
<accession>A0ABS2QB33</accession>
<evidence type="ECO:0000313" key="2">
    <source>
        <dbReference type="EMBL" id="MBM7658979.1"/>
    </source>
</evidence>
<reference evidence="2 3" key="1">
    <citation type="submission" date="2021-01" db="EMBL/GenBank/DDBJ databases">
        <title>Genomic Encyclopedia of Type Strains, Phase IV (KMG-IV): sequencing the most valuable type-strain genomes for metagenomic binning, comparative biology and taxonomic classification.</title>
        <authorList>
            <person name="Goeker M."/>
        </authorList>
    </citation>
    <scope>NUCLEOTIDE SEQUENCE [LARGE SCALE GENOMIC DNA]</scope>
    <source>
        <strain evidence="2 3">DSM 100968</strain>
    </source>
</reference>
<dbReference type="EMBL" id="JAFBEV010000029">
    <property type="protein sequence ID" value="MBM7658979.1"/>
    <property type="molecule type" value="Genomic_DNA"/>
</dbReference>